<proteinExistence type="predicted"/>
<evidence type="ECO:0000313" key="4">
    <source>
        <dbReference type="Proteomes" id="UP000274271"/>
    </source>
</evidence>
<keyword evidence="3" id="KW-0378">Hydrolase</keyword>
<gene>
    <name evidence="3" type="ORF">EHT87_17735</name>
</gene>
<dbReference type="AlphaFoldDB" id="A0A3P1CLQ1"/>
<protein>
    <submittedName>
        <fullName evidence="3">Serine hydrolase</fullName>
    </submittedName>
</protein>
<dbReference type="SUPFAM" id="SSF48452">
    <property type="entry name" value="TPR-like"/>
    <property type="match status" value="1"/>
</dbReference>
<evidence type="ECO:0000256" key="1">
    <source>
        <dbReference type="PROSITE-ProRule" id="PRU00339"/>
    </source>
</evidence>
<dbReference type="Gene3D" id="1.25.40.10">
    <property type="entry name" value="Tetratricopeptide repeat domain"/>
    <property type="match status" value="1"/>
</dbReference>
<dbReference type="Pfam" id="PF00144">
    <property type="entry name" value="Beta-lactamase"/>
    <property type="match status" value="1"/>
</dbReference>
<dbReference type="PANTHER" id="PTHR46825">
    <property type="entry name" value="D-ALANYL-D-ALANINE-CARBOXYPEPTIDASE/ENDOPEPTIDASE AMPH"/>
    <property type="match status" value="1"/>
</dbReference>
<dbReference type="Proteomes" id="UP000274271">
    <property type="component" value="Unassembled WGS sequence"/>
</dbReference>
<dbReference type="InterPro" id="IPR001466">
    <property type="entry name" value="Beta-lactam-related"/>
</dbReference>
<feature type="domain" description="Beta-lactamase-related" evidence="2">
    <location>
        <begin position="36"/>
        <end position="356"/>
    </location>
</feature>
<evidence type="ECO:0000259" key="2">
    <source>
        <dbReference type="Pfam" id="PF00144"/>
    </source>
</evidence>
<organism evidence="3 4">
    <name type="scientific">Larkinella knui</name>
    <dbReference type="NCBI Taxonomy" id="2025310"/>
    <lineage>
        <taxon>Bacteria</taxon>
        <taxon>Pseudomonadati</taxon>
        <taxon>Bacteroidota</taxon>
        <taxon>Cytophagia</taxon>
        <taxon>Cytophagales</taxon>
        <taxon>Spirosomataceae</taxon>
        <taxon>Larkinella</taxon>
    </lineage>
</organism>
<accession>A0A3P1CLQ1</accession>
<dbReference type="InterPro" id="IPR012338">
    <property type="entry name" value="Beta-lactam/transpept-like"/>
</dbReference>
<dbReference type="EMBL" id="RQJP01000003">
    <property type="protein sequence ID" value="RRB14262.1"/>
    <property type="molecule type" value="Genomic_DNA"/>
</dbReference>
<dbReference type="InterPro" id="IPR019734">
    <property type="entry name" value="TPR_rpt"/>
</dbReference>
<dbReference type="SUPFAM" id="SSF56601">
    <property type="entry name" value="beta-lactamase/transpeptidase-like"/>
    <property type="match status" value="1"/>
</dbReference>
<sequence>MSHNIDPWILRRGRIAIGLIYFLAHSAAWAQPDNAEAIIRREMQERRIPGLQLAVVQRGKLVLLSSYGTANLQYATPVTNQSVFSINSCTKAFTGIAIMQLVEEGKVDLAAPVSRYLDGLPATWQPVTIRQLLTHVSGLPDILRVLDTAPADQVMDEETAWAKTKAMPMDFPTGEQYRYNQTNYALLGKIIDKLSGKPFAQVFKERQFQVAGMTNTGLGDSRDVIPNKTQSYGYVTKMDGQSFPEGKLTNRYEVFPTFRRTASGMNSTAEDLAHWIIALQQGQFFKTKTTLETLWTPGTYNNGTPTQWAVGWVTKPRPRHHAMITTGGGRSALFVYPEDDLAIVVLTNLAGSFPEEFIDELAGCYNPEIPKSDPITTLHMQLRKRGFDQASAVFEEEKKKNAAFQPTETDLNDWAYRMMSRGQLKEALRIFKLNVALFPESWNVYDSYGEALLKNGQKDEAIAMYRKSIELNADNKGGKQVLERMLKTP</sequence>
<dbReference type="PANTHER" id="PTHR46825:SF9">
    <property type="entry name" value="BETA-LACTAMASE-RELATED DOMAIN-CONTAINING PROTEIN"/>
    <property type="match status" value="1"/>
</dbReference>
<dbReference type="PROSITE" id="PS50005">
    <property type="entry name" value="TPR"/>
    <property type="match status" value="1"/>
</dbReference>
<dbReference type="GO" id="GO:0016787">
    <property type="term" value="F:hydrolase activity"/>
    <property type="evidence" value="ECO:0007669"/>
    <property type="project" value="UniProtKB-KW"/>
</dbReference>
<feature type="repeat" description="TPR" evidence="1">
    <location>
        <begin position="442"/>
        <end position="475"/>
    </location>
</feature>
<keyword evidence="1" id="KW-0802">TPR repeat</keyword>
<dbReference type="OrthoDB" id="9793489at2"/>
<dbReference type="InterPro" id="IPR050491">
    <property type="entry name" value="AmpC-like"/>
</dbReference>
<dbReference type="Gene3D" id="3.40.710.10">
    <property type="entry name" value="DD-peptidase/beta-lactamase superfamily"/>
    <property type="match status" value="1"/>
</dbReference>
<comment type="caution">
    <text evidence="3">The sequence shown here is derived from an EMBL/GenBank/DDBJ whole genome shotgun (WGS) entry which is preliminary data.</text>
</comment>
<evidence type="ECO:0000313" key="3">
    <source>
        <dbReference type="EMBL" id="RRB14262.1"/>
    </source>
</evidence>
<keyword evidence="4" id="KW-1185">Reference proteome</keyword>
<reference evidence="3 4" key="1">
    <citation type="submission" date="2018-11" db="EMBL/GenBank/DDBJ databases">
        <authorList>
            <person name="Zhou Z."/>
            <person name="Wang G."/>
        </authorList>
    </citation>
    <scope>NUCLEOTIDE SEQUENCE [LARGE SCALE GENOMIC DNA]</scope>
    <source>
        <strain evidence="3 4">KCTC42998</strain>
    </source>
</reference>
<dbReference type="InterPro" id="IPR011990">
    <property type="entry name" value="TPR-like_helical_dom_sf"/>
</dbReference>
<name>A0A3P1CLQ1_9BACT</name>